<dbReference type="Proteomes" id="UP000579605">
    <property type="component" value="Unassembled WGS sequence"/>
</dbReference>
<evidence type="ECO:0000256" key="3">
    <source>
        <dbReference type="ARBA" id="ARBA00022729"/>
    </source>
</evidence>
<evidence type="ECO:0000256" key="2">
    <source>
        <dbReference type="ARBA" id="ARBA00022448"/>
    </source>
</evidence>
<gene>
    <name evidence="5" type="ORF">F4554_003888</name>
</gene>
<dbReference type="SUPFAM" id="SSF53850">
    <property type="entry name" value="Periplasmic binding protein-like II"/>
    <property type="match status" value="1"/>
</dbReference>
<dbReference type="Pfam" id="PF00496">
    <property type="entry name" value="SBP_bac_5"/>
    <property type="match status" value="1"/>
</dbReference>
<proteinExistence type="inferred from homology"/>
<comment type="similarity">
    <text evidence="1">Belongs to the bacterial solute-binding protein 5 family.</text>
</comment>
<keyword evidence="6" id="KW-1185">Reference proteome</keyword>
<comment type="caution">
    <text evidence="5">The sequence shown here is derived from an EMBL/GenBank/DDBJ whole genome shotgun (WGS) entry which is preliminary data.</text>
</comment>
<feature type="domain" description="Solute-binding protein family 5" evidence="4">
    <location>
        <begin position="44"/>
        <end position="441"/>
    </location>
</feature>
<keyword evidence="3" id="KW-0732">Signal</keyword>
<dbReference type="Gene3D" id="3.90.76.10">
    <property type="entry name" value="Dipeptide-binding Protein, Domain 1"/>
    <property type="match status" value="1"/>
</dbReference>
<dbReference type="EMBL" id="JACBZH010000001">
    <property type="protein sequence ID" value="NYH91250.1"/>
    <property type="molecule type" value="Genomic_DNA"/>
</dbReference>
<organism evidence="5 6">
    <name type="scientific">Actinopolymorpha rutila</name>
    <dbReference type="NCBI Taxonomy" id="446787"/>
    <lineage>
        <taxon>Bacteria</taxon>
        <taxon>Bacillati</taxon>
        <taxon>Actinomycetota</taxon>
        <taxon>Actinomycetes</taxon>
        <taxon>Propionibacteriales</taxon>
        <taxon>Actinopolymorphaceae</taxon>
        <taxon>Actinopolymorpha</taxon>
    </lineage>
</organism>
<dbReference type="GO" id="GO:1904680">
    <property type="term" value="F:peptide transmembrane transporter activity"/>
    <property type="evidence" value="ECO:0007669"/>
    <property type="project" value="TreeGrafter"/>
</dbReference>
<name>A0A852ZQF0_9ACTN</name>
<dbReference type="PANTHER" id="PTHR30290">
    <property type="entry name" value="PERIPLASMIC BINDING COMPONENT OF ABC TRANSPORTER"/>
    <property type="match status" value="1"/>
</dbReference>
<dbReference type="Gene3D" id="3.10.105.10">
    <property type="entry name" value="Dipeptide-binding Protein, Domain 3"/>
    <property type="match status" value="1"/>
</dbReference>
<dbReference type="InterPro" id="IPR000914">
    <property type="entry name" value="SBP_5_dom"/>
</dbReference>
<dbReference type="GO" id="GO:0015833">
    <property type="term" value="P:peptide transport"/>
    <property type="evidence" value="ECO:0007669"/>
    <property type="project" value="TreeGrafter"/>
</dbReference>
<evidence type="ECO:0000259" key="4">
    <source>
        <dbReference type="Pfam" id="PF00496"/>
    </source>
</evidence>
<protein>
    <submittedName>
        <fullName evidence="5">Peptide/nickel transport system substrate-binding protein</fullName>
    </submittedName>
</protein>
<dbReference type="AlphaFoldDB" id="A0A852ZQF0"/>
<dbReference type="InterPro" id="IPR039424">
    <property type="entry name" value="SBP_5"/>
</dbReference>
<keyword evidence="2" id="KW-0813">Transport</keyword>
<evidence type="ECO:0000313" key="5">
    <source>
        <dbReference type="EMBL" id="NYH91250.1"/>
    </source>
</evidence>
<reference evidence="5 6" key="1">
    <citation type="submission" date="2020-07" db="EMBL/GenBank/DDBJ databases">
        <title>Sequencing the genomes of 1000 actinobacteria strains.</title>
        <authorList>
            <person name="Klenk H.-P."/>
        </authorList>
    </citation>
    <scope>NUCLEOTIDE SEQUENCE [LARGE SCALE GENOMIC DNA]</scope>
    <source>
        <strain evidence="5 6">DSM 18448</strain>
    </source>
</reference>
<dbReference type="PANTHER" id="PTHR30290:SF9">
    <property type="entry name" value="OLIGOPEPTIDE-BINDING PROTEIN APPA"/>
    <property type="match status" value="1"/>
</dbReference>
<dbReference type="Gene3D" id="3.40.190.10">
    <property type="entry name" value="Periplasmic binding protein-like II"/>
    <property type="match status" value="1"/>
</dbReference>
<accession>A0A852ZQF0</accession>
<sequence length="567" mass="62040">MASSGPWTTWGYNPWSTNLNFPSGANGFVFLPLAIQNWPSLDSFTPQLAQNWSVHGNQLQINLQPKATWQDGTPVTSKDVVDTLYLDALTQAGIWNDITDVAAKGTKSVVLTARPGVPMVLVENDLFNGVTPYPSSVWGKYVTPELKQAVDSYFTQARTDPAAAAEGPAYKTMTTALQNLAKVHPKTLVGDGPYKLVGMTTQEQKLTKWDGFYAADKISVKEIRYLGNQQPQVNSNLLSGTADFSSGWLYMPSAIVNQWQQNPDAHLLSVPGTFQGQIVFNNAKPPFNSVKVRQAMAYALPRQKMDELAWGKTKPHAVTPSIPEGLVDQVAQEFLTKEQLASLNPYPYDTKKAAALLQEAGFRRTGGKWFMPDGKPFKVTLEMNSGWTDQIAAFKVADSALDSFGIDSTLNTVEGVSYSEDLHTGNFQIGAFCCTGGSPNPLLDFEQSPMGSANNFTATGSSAGRRGLGYGPKVNVPGLGVVNVPQELDKQIHQVASGPRMKELTWSWAQLVNQQVPYLEYADFANQIAFSTKKFNWPAESSPLWRQHSNGNYLIVVGQEKGEISPK</sequence>
<dbReference type="RefSeq" id="WP_179788855.1">
    <property type="nucleotide sequence ID" value="NZ_BAAARR010000023.1"/>
</dbReference>
<evidence type="ECO:0000313" key="6">
    <source>
        <dbReference type="Proteomes" id="UP000579605"/>
    </source>
</evidence>
<evidence type="ECO:0000256" key="1">
    <source>
        <dbReference type="ARBA" id="ARBA00005695"/>
    </source>
</evidence>